<feature type="compositionally biased region" description="Low complexity" evidence="8">
    <location>
        <begin position="550"/>
        <end position="561"/>
    </location>
</feature>
<evidence type="ECO:0000256" key="2">
    <source>
        <dbReference type="ARBA" id="ARBA00022475"/>
    </source>
</evidence>
<evidence type="ECO:0000313" key="12">
    <source>
        <dbReference type="Proteomes" id="UP000241421"/>
    </source>
</evidence>
<keyword evidence="5 9" id="KW-1133">Transmembrane helix</keyword>
<feature type="transmembrane region" description="Helical" evidence="9">
    <location>
        <begin position="229"/>
        <end position="253"/>
    </location>
</feature>
<keyword evidence="12" id="KW-1185">Reference proteome</keyword>
<feature type="transmembrane region" description="Helical" evidence="9">
    <location>
        <begin position="68"/>
        <end position="86"/>
    </location>
</feature>
<evidence type="ECO:0000256" key="5">
    <source>
        <dbReference type="ARBA" id="ARBA00022989"/>
    </source>
</evidence>
<keyword evidence="6 9" id="KW-0472">Membrane</keyword>
<evidence type="ECO:0000256" key="7">
    <source>
        <dbReference type="RuleBase" id="RU369079"/>
    </source>
</evidence>
<dbReference type="GO" id="GO:0005886">
    <property type="term" value="C:plasma membrane"/>
    <property type="evidence" value="ECO:0007669"/>
    <property type="project" value="UniProtKB-SubCell"/>
</dbReference>
<dbReference type="InterPro" id="IPR010656">
    <property type="entry name" value="DctM"/>
</dbReference>
<evidence type="ECO:0000256" key="3">
    <source>
        <dbReference type="ARBA" id="ARBA00022519"/>
    </source>
</evidence>
<dbReference type="InterPro" id="IPR004681">
    <property type="entry name" value="TRAP_DctM"/>
</dbReference>
<keyword evidence="3 7" id="KW-0997">Cell inner membrane</keyword>
<comment type="function">
    <text evidence="7">Part of the tripartite ATP-independent periplasmic (TRAP) transport system.</text>
</comment>
<keyword evidence="7" id="KW-0813">Transport</keyword>
<dbReference type="Pfam" id="PF06808">
    <property type="entry name" value="DctM"/>
    <property type="match status" value="1"/>
</dbReference>
<dbReference type="EMBL" id="PXWF02000337">
    <property type="protein sequence ID" value="PWF39535.1"/>
    <property type="molecule type" value="Genomic_DNA"/>
</dbReference>
<feature type="transmembrane region" description="Helical" evidence="9">
    <location>
        <begin position="184"/>
        <end position="208"/>
    </location>
</feature>
<reference evidence="11 12" key="1">
    <citation type="submission" date="2018-04" db="EMBL/GenBank/DDBJ databases">
        <title>Massilia violaceinigra sp. nov., a novel purple-pigmented bacterium isolated from Tianshan glacier, Xinjiang, China.</title>
        <authorList>
            <person name="Wang H."/>
        </authorList>
    </citation>
    <scope>NUCLEOTIDE SEQUENCE [LARGE SCALE GENOMIC DNA]</scope>
    <source>
        <strain evidence="11 12">B448-2</strain>
    </source>
</reference>
<keyword evidence="2" id="KW-1003">Cell membrane</keyword>
<feature type="transmembrane region" description="Helical" evidence="9">
    <location>
        <begin position="401"/>
        <end position="428"/>
    </location>
</feature>
<protein>
    <submittedName>
        <fullName evidence="11">C4-dicarboxylate ABC transporter</fullName>
    </submittedName>
</protein>
<dbReference type="PANTHER" id="PTHR33362:SF7">
    <property type="entry name" value="SLL1103 PROTEIN"/>
    <property type="match status" value="1"/>
</dbReference>
<dbReference type="RefSeq" id="WP_106760355.1">
    <property type="nucleotide sequence ID" value="NZ_PXWF02000337.1"/>
</dbReference>
<feature type="compositionally biased region" description="Low complexity" evidence="8">
    <location>
        <begin position="524"/>
        <end position="535"/>
    </location>
</feature>
<feature type="transmembrane region" description="Helical" evidence="9">
    <location>
        <begin position="299"/>
        <end position="319"/>
    </location>
</feature>
<dbReference type="PANTHER" id="PTHR33362">
    <property type="entry name" value="SIALIC ACID TRAP TRANSPORTER PERMEASE PROTEIN SIAT-RELATED"/>
    <property type="match status" value="1"/>
</dbReference>
<dbReference type="GO" id="GO:0022857">
    <property type="term" value="F:transmembrane transporter activity"/>
    <property type="evidence" value="ECO:0007669"/>
    <property type="project" value="UniProtKB-UniRule"/>
</dbReference>
<proteinExistence type="predicted"/>
<evidence type="ECO:0000256" key="1">
    <source>
        <dbReference type="ARBA" id="ARBA00004429"/>
    </source>
</evidence>
<evidence type="ECO:0000313" key="11">
    <source>
        <dbReference type="EMBL" id="PWF39535.1"/>
    </source>
</evidence>
<dbReference type="AlphaFoldDB" id="A0A2U2H9Z6"/>
<feature type="transmembrane region" description="Helical" evidence="9">
    <location>
        <begin position="106"/>
        <end position="136"/>
    </location>
</feature>
<feature type="domain" description="TRAP C4-dicarboxylate transport system permease DctM subunit" evidence="10">
    <location>
        <begin position="14"/>
        <end position="503"/>
    </location>
</feature>
<evidence type="ECO:0000256" key="9">
    <source>
        <dbReference type="SAM" id="Phobius"/>
    </source>
</evidence>
<feature type="transmembrane region" description="Helical" evidence="9">
    <location>
        <begin position="480"/>
        <end position="507"/>
    </location>
</feature>
<gene>
    <name evidence="11" type="ORF">C7C56_026610</name>
</gene>
<dbReference type="Proteomes" id="UP000241421">
    <property type="component" value="Unassembled WGS sequence"/>
</dbReference>
<comment type="subcellular location">
    <subcellularLocation>
        <location evidence="1 7">Cell inner membrane</location>
        <topology evidence="1 7">Multi-pass membrane protein</topology>
    </subcellularLocation>
</comment>
<keyword evidence="4 9" id="KW-0812">Transmembrane</keyword>
<name>A0A2U2H9Z6_9BURK</name>
<evidence type="ECO:0000259" key="10">
    <source>
        <dbReference type="Pfam" id="PF06808"/>
    </source>
</evidence>
<evidence type="ECO:0000256" key="8">
    <source>
        <dbReference type="SAM" id="MobiDB-lite"/>
    </source>
</evidence>
<feature type="transmembrane region" description="Helical" evidence="9">
    <location>
        <begin position="265"/>
        <end position="287"/>
    </location>
</feature>
<accession>A0A2U2H9Z6</accession>
<evidence type="ECO:0000256" key="4">
    <source>
        <dbReference type="ARBA" id="ARBA00022692"/>
    </source>
</evidence>
<feature type="transmembrane region" description="Helical" evidence="9">
    <location>
        <begin position="325"/>
        <end position="341"/>
    </location>
</feature>
<organism evidence="11 12">
    <name type="scientific">Massilia glaciei</name>
    <dbReference type="NCBI Taxonomy" id="1524097"/>
    <lineage>
        <taxon>Bacteria</taxon>
        <taxon>Pseudomonadati</taxon>
        <taxon>Pseudomonadota</taxon>
        <taxon>Betaproteobacteria</taxon>
        <taxon>Burkholderiales</taxon>
        <taxon>Oxalobacteraceae</taxon>
        <taxon>Telluria group</taxon>
        <taxon>Massilia</taxon>
    </lineage>
</organism>
<feature type="region of interest" description="Disordered" evidence="8">
    <location>
        <begin position="521"/>
        <end position="580"/>
    </location>
</feature>
<evidence type="ECO:0000256" key="6">
    <source>
        <dbReference type="ARBA" id="ARBA00023136"/>
    </source>
</evidence>
<comment type="caution">
    <text evidence="11">The sequence shown here is derived from an EMBL/GenBank/DDBJ whole genome shotgun (WGS) entry which is preliminary data.</text>
</comment>
<sequence length="580" mass="61467">MEQFIIANIAPIMFGALVIFLLSGFPVAFSLAANGLFFGLVGIELGLLDISLLQALPNRIFGIMSNDTLLAIPYFTFMGLILERSGMAEDLLDTIGQLFGPIRGGVAYAVIFVGALLAATTGVVAASVISMGLISLPVMLRYGYDKRIASGVIAASGTLAQIIPPSLVLIVMADQLGRSVGDMYRAAFFPGLLLTAMYCGYVLSLSIFKPHHVPALPPEARNLREPDGSSGMASLLAVLAIAVGAGFGFAALFGAAYPELPADYVGVYAASFGVGVAFAIALANRTFKLKLLSRMAQRVVFVLIPPLALIFLVLGTIFVGIATPTAGGGMGAMGAIILAMLNKRLSWSLLKQAMGSTTRLSCFVMFILIGSTVFALVFRGVNGDLWVEHLLTGLPGGVMGFLVIVNVMFFVLAFFLDFFELAFILVPLVGPVAAKLGIDLIWFGVLLSVNMQTSFMHPPFGFALFYLRSVAPKEVKTSDIYWGSVPFVCIQVIMVGLIIAFPSLVSVADSVDMTEKLELKLEPSEAPAAPAPTTEDGTPELNFSTDTDTPPAAGEQKAPEAAPEEAKEPELNFSSDTETK</sequence>
<dbReference type="OrthoDB" id="9777699at2"/>
<feature type="transmembrane region" description="Helical" evidence="9">
    <location>
        <begin position="12"/>
        <end position="29"/>
    </location>
</feature>
<feature type="transmembrane region" description="Helical" evidence="9">
    <location>
        <begin position="148"/>
        <end position="172"/>
    </location>
</feature>
<feature type="transmembrane region" description="Helical" evidence="9">
    <location>
        <begin position="35"/>
        <end position="56"/>
    </location>
</feature>
<feature type="transmembrane region" description="Helical" evidence="9">
    <location>
        <begin position="362"/>
        <end position="381"/>
    </location>
</feature>